<dbReference type="EMBL" id="RKQG01000004">
    <property type="protein sequence ID" value="RPE27271.1"/>
    <property type="molecule type" value="Genomic_DNA"/>
</dbReference>
<dbReference type="Proteomes" id="UP000266906">
    <property type="component" value="Unassembled WGS sequence"/>
</dbReference>
<gene>
    <name evidence="2" type="ORF">EDD38_7416</name>
</gene>
<dbReference type="AlphaFoldDB" id="A0A3N4R9I9"/>
<comment type="caution">
    <text evidence="2">The sequence shown here is derived from an EMBL/GenBank/DDBJ whole genome shotgun (WGS) entry which is preliminary data.</text>
</comment>
<evidence type="ECO:0000313" key="2">
    <source>
        <dbReference type="EMBL" id="RPE27271.1"/>
    </source>
</evidence>
<reference evidence="2 3" key="1">
    <citation type="submission" date="2018-11" db="EMBL/GenBank/DDBJ databases">
        <title>Sequencing the genomes of 1000 actinobacteria strains.</title>
        <authorList>
            <person name="Klenk H.-P."/>
        </authorList>
    </citation>
    <scope>NUCLEOTIDE SEQUENCE [LARGE SCALE GENOMIC DNA]</scope>
    <source>
        <strain evidence="2 3">DSM 44781</strain>
    </source>
</reference>
<evidence type="ECO:0000256" key="1">
    <source>
        <dbReference type="SAM" id="MobiDB-lite"/>
    </source>
</evidence>
<name>A0A3N4R9I9_9ACTN</name>
<keyword evidence="3" id="KW-1185">Reference proteome</keyword>
<accession>A0A3N4R9I9</accession>
<sequence>MRDEFTALLRSQVGQHEGRDSDGTWNNQQRYSRETPGLEWSDGQPWCATLQCWAAHRTPGMEPLWPMTASCLTAVAWWKRAGRWSNYPVLGGPFYLGPDGGTHTGTVVGYDATTITTVEGNSNNNGSAEGDGVYLKTRSRSSIYGYGVPAYPEGTISADPRLGGRASAAVSTPTPVQEDDMPLTDNDIQRVSNAVWGYRLPDPDVPGRAVAAGDIQAYSDHRHTVLYNRVVASQGAIAALTDLVAKGTNDLTAAQVQQAVDASIERFMAGASVQVTVNSTTPKGN</sequence>
<organism evidence="2 3">
    <name type="scientific">Kitasatospora cineracea</name>
    <dbReference type="NCBI Taxonomy" id="88074"/>
    <lineage>
        <taxon>Bacteria</taxon>
        <taxon>Bacillati</taxon>
        <taxon>Actinomycetota</taxon>
        <taxon>Actinomycetes</taxon>
        <taxon>Kitasatosporales</taxon>
        <taxon>Streptomycetaceae</taxon>
        <taxon>Kitasatospora</taxon>
    </lineage>
</organism>
<evidence type="ECO:0008006" key="4">
    <source>
        <dbReference type="Google" id="ProtNLM"/>
    </source>
</evidence>
<feature type="region of interest" description="Disordered" evidence="1">
    <location>
        <begin position="163"/>
        <end position="183"/>
    </location>
</feature>
<dbReference type="RefSeq" id="WP_123821626.1">
    <property type="nucleotide sequence ID" value="NZ_RKQG01000004.1"/>
</dbReference>
<protein>
    <recommendedName>
        <fullName evidence="4">CHAP domain-containing protein</fullName>
    </recommendedName>
</protein>
<evidence type="ECO:0000313" key="3">
    <source>
        <dbReference type="Proteomes" id="UP000266906"/>
    </source>
</evidence>
<proteinExistence type="predicted"/>